<evidence type="ECO:0000313" key="1">
    <source>
        <dbReference type="EMBL" id="KII60670.1"/>
    </source>
</evidence>
<dbReference type="AlphaFoldDB" id="A0A0C2M0Z0"/>
<protein>
    <submittedName>
        <fullName evidence="1">Uncharacterized protein</fullName>
    </submittedName>
</protein>
<dbReference type="Proteomes" id="UP000031668">
    <property type="component" value="Unassembled WGS sequence"/>
</dbReference>
<gene>
    <name evidence="1" type="ORF">RF11_10534</name>
</gene>
<organism evidence="1 2">
    <name type="scientific">Thelohanellus kitauei</name>
    <name type="common">Myxosporean</name>
    <dbReference type="NCBI Taxonomy" id="669202"/>
    <lineage>
        <taxon>Eukaryota</taxon>
        <taxon>Metazoa</taxon>
        <taxon>Cnidaria</taxon>
        <taxon>Myxozoa</taxon>
        <taxon>Myxosporea</taxon>
        <taxon>Bivalvulida</taxon>
        <taxon>Platysporina</taxon>
        <taxon>Myxobolidae</taxon>
        <taxon>Thelohanellus</taxon>
    </lineage>
</organism>
<accession>A0A0C2M0Z0</accession>
<sequence length="180" mass="20791">MVPGVEGKRSRELKPDLLTKEINHEKWLFLFEQIAHDNGWDEPRQASIMPIYFRDDILDAYMVWPSKNEASSGSKLKKIKDLIIKTRIPDDLISSSFLKFQSSTLMPGQDVGQYVKSLKEWLRKARPEISDKVFEFYITRNILVKIELYVCKRCPIMDAISGKHKLLAVSNTFLGTISNI</sequence>
<proteinExistence type="predicted"/>
<comment type="caution">
    <text evidence="1">The sequence shown here is derived from an EMBL/GenBank/DDBJ whole genome shotgun (WGS) entry which is preliminary data.</text>
</comment>
<reference evidence="1 2" key="1">
    <citation type="journal article" date="2014" name="Genome Biol. Evol.">
        <title>The genome of the myxosporean Thelohanellus kitauei shows adaptations to nutrient acquisition within its fish host.</title>
        <authorList>
            <person name="Yang Y."/>
            <person name="Xiong J."/>
            <person name="Zhou Z."/>
            <person name="Huo F."/>
            <person name="Miao W."/>
            <person name="Ran C."/>
            <person name="Liu Y."/>
            <person name="Zhang J."/>
            <person name="Feng J."/>
            <person name="Wang M."/>
            <person name="Wang M."/>
            <person name="Wang L."/>
            <person name="Yao B."/>
        </authorList>
    </citation>
    <scope>NUCLEOTIDE SEQUENCE [LARGE SCALE GENOMIC DNA]</scope>
    <source>
        <strain evidence="1">Wuqing</strain>
    </source>
</reference>
<evidence type="ECO:0000313" key="2">
    <source>
        <dbReference type="Proteomes" id="UP000031668"/>
    </source>
</evidence>
<dbReference type="EMBL" id="JWZT01005525">
    <property type="protein sequence ID" value="KII60670.1"/>
    <property type="molecule type" value="Genomic_DNA"/>
</dbReference>
<keyword evidence="2" id="KW-1185">Reference proteome</keyword>
<name>A0A0C2M0Z0_THEKT</name>